<dbReference type="Proteomes" id="UP000274429">
    <property type="component" value="Unassembled WGS sequence"/>
</dbReference>
<dbReference type="GO" id="GO:0003677">
    <property type="term" value="F:DNA binding"/>
    <property type="evidence" value="ECO:0007669"/>
    <property type="project" value="UniProtKB-KW"/>
</dbReference>
<evidence type="ECO:0000256" key="10">
    <source>
        <dbReference type="SAM" id="MobiDB-lite"/>
    </source>
</evidence>
<keyword evidence="2" id="KW-0479">Metal-binding</keyword>
<keyword evidence="7" id="KW-0804">Transcription</keyword>
<keyword evidence="5" id="KW-0862">Zinc</keyword>
<gene>
    <name evidence="12" type="ORF">TTAC_LOCUS233</name>
</gene>
<dbReference type="OrthoDB" id="5062908at2759"/>
<evidence type="ECO:0000313" key="13">
    <source>
        <dbReference type="Proteomes" id="UP000274429"/>
    </source>
</evidence>
<dbReference type="PROSITE" id="PS50157">
    <property type="entry name" value="ZINC_FINGER_C2H2_2"/>
    <property type="match status" value="3"/>
</dbReference>
<dbReference type="STRING" id="6205.A0A0R3WI34"/>
<dbReference type="AlphaFoldDB" id="A0A0R3WI34"/>
<keyword evidence="8" id="KW-0539">Nucleus</keyword>
<dbReference type="InterPro" id="IPR013087">
    <property type="entry name" value="Znf_C2H2_type"/>
</dbReference>
<dbReference type="SMART" id="SM00355">
    <property type="entry name" value="ZnF_C2H2"/>
    <property type="match status" value="3"/>
</dbReference>
<evidence type="ECO:0000256" key="6">
    <source>
        <dbReference type="ARBA" id="ARBA00023015"/>
    </source>
</evidence>
<feature type="domain" description="C2H2-type" evidence="11">
    <location>
        <begin position="62"/>
        <end position="89"/>
    </location>
</feature>
<proteinExistence type="predicted"/>
<dbReference type="InterPro" id="IPR036236">
    <property type="entry name" value="Znf_C2H2_sf"/>
</dbReference>
<dbReference type="FunFam" id="3.30.160.60:FF:000100">
    <property type="entry name" value="Zinc finger 45-like"/>
    <property type="match status" value="2"/>
</dbReference>
<dbReference type="GO" id="GO:0008270">
    <property type="term" value="F:zinc ion binding"/>
    <property type="evidence" value="ECO:0007669"/>
    <property type="project" value="UniProtKB-KW"/>
</dbReference>
<keyword evidence="3" id="KW-0677">Repeat</keyword>
<evidence type="ECO:0000256" key="7">
    <source>
        <dbReference type="ARBA" id="ARBA00023163"/>
    </source>
</evidence>
<dbReference type="GO" id="GO:0005634">
    <property type="term" value="C:nucleus"/>
    <property type="evidence" value="ECO:0007669"/>
    <property type="project" value="UniProtKB-SubCell"/>
</dbReference>
<evidence type="ECO:0000313" key="14">
    <source>
        <dbReference type="WBParaSite" id="TTAC_0000023201-mRNA-1"/>
    </source>
</evidence>
<dbReference type="PROSITE" id="PS00028">
    <property type="entry name" value="ZINC_FINGER_C2H2_1"/>
    <property type="match status" value="3"/>
</dbReference>
<evidence type="ECO:0000256" key="2">
    <source>
        <dbReference type="ARBA" id="ARBA00022723"/>
    </source>
</evidence>
<evidence type="ECO:0000313" key="12">
    <source>
        <dbReference type="EMBL" id="VDM16111.1"/>
    </source>
</evidence>
<evidence type="ECO:0000259" key="11">
    <source>
        <dbReference type="PROSITE" id="PS50157"/>
    </source>
</evidence>
<organism evidence="14">
    <name type="scientific">Hydatigena taeniaeformis</name>
    <name type="common">Feline tapeworm</name>
    <name type="synonym">Taenia taeniaeformis</name>
    <dbReference type="NCBI Taxonomy" id="6205"/>
    <lineage>
        <taxon>Eukaryota</taxon>
        <taxon>Metazoa</taxon>
        <taxon>Spiralia</taxon>
        <taxon>Lophotrochozoa</taxon>
        <taxon>Platyhelminthes</taxon>
        <taxon>Cestoda</taxon>
        <taxon>Eucestoda</taxon>
        <taxon>Cyclophyllidea</taxon>
        <taxon>Taeniidae</taxon>
        <taxon>Hydatigera</taxon>
    </lineage>
</organism>
<reference evidence="14" key="1">
    <citation type="submission" date="2017-02" db="UniProtKB">
        <authorList>
            <consortium name="WormBaseParasite"/>
        </authorList>
    </citation>
    <scope>IDENTIFICATION</scope>
</reference>
<dbReference type="Gene3D" id="3.30.160.60">
    <property type="entry name" value="Classic Zinc Finger"/>
    <property type="match status" value="3"/>
</dbReference>
<feature type="domain" description="C2H2-type" evidence="11">
    <location>
        <begin position="118"/>
        <end position="141"/>
    </location>
</feature>
<comment type="subcellular location">
    <subcellularLocation>
        <location evidence="1">Nucleus</location>
    </subcellularLocation>
</comment>
<evidence type="ECO:0000256" key="4">
    <source>
        <dbReference type="ARBA" id="ARBA00022771"/>
    </source>
</evidence>
<dbReference type="Pfam" id="PF00096">
    <property type="entry name" value="zf-C2H2"/>
    <property type="match status" value="2"/>
</dbReference>
<dbReference type="WBParaSite" id="TTAC_0000023201-mRNA-1">
    <property type="protein sequence ID" value="TTAC_0000023201-mRNA-1"/>
    <property type="gene ID" value="TTAC_0000023201"/>
</dbReference>
<feature type="region of interest" description="Disordered" evidence="10">
    <location>
        <begin position="13"/>
        <end position="39"/>
    </location>
</feature>
<sequence>MPSLSFTIEGLMGSTHASSSSKNRPSPPPPSPPTSSKMGENAMEVARPIAHVFECPKCVKPFTCEICGKGFHQKGNYKNHKLTHSKEKQHKCPLCEKSFHQAYNLTFHMHTHSDEKPFTCYYCGKGFCRNFDLKKHIRKVHLRGLYDNHSGLRSLTQCLGKSAVTSLPSQPPFHSPLALPSLQMTPPTLGFCNMAPQESPDYAKPCLQLVQNEENLHVGFRIPPPEVLKKMLPDPTI</sequence>
<dbReference type="FunFam" id="3.30.160.60:FF:002009">
    <property type="entry name" value="FEZ family zinc finger 2"/>
    <property type="match status" value="1"/>
</dbReference>
<evidence type="ECO:0000256" key="3">
    <source>
        <dbReference type="ARBA" id="ARBA00022737"/>
    </source>
</evidence>
<protein>
    <submittedName>
        <fullName evidence="14">Fez family zinc finger protein 2</fullName>
    </submittedName>
</protein>
<evidence type="ECO:0000256" key="9">
    <source>
        <dbReference type="PROSITE-ProRule" id="PRU00042"/>
    </source>
</evidence>
<name>A0A0R3WI34_HYDTA</name>
<evidence type="ECO:0000256" key="5">
    <source>
        <dbReference type="ARBA" id="ARBA00022833"/>
    </source>
</evidence>
<keyword evidence="4 9" id="KW-0863">Zinc-finger</keyword>
<dbReference type="EMBL" id="UYWX01000015">
    <property type="protein sequence ID" value="VDM16111.1"/>
    <property type="molecule type" value="Genomic_DNA"/>
</dbReference>
<keyword evidence="13" id="KW-1185">Reference proteome</keyword>
<feature type="domain" description="C2H2-type" evidence="11">
    <location>
        <begin position="90"/>
        <end position="117"/>
    </location>
</feature>
<evidence type="ECO:0000256" key="1">
    <source>
        <dbReference type="ARBA" id="ARBA00004123"/>
    </source>
</evidence>
<evidence type="ECO:0000256" key="8">
    <source>
        <dbReference type="ARBA" id="ARBA00023242"/>
    </source>
</evidence>
<dbReference type="PANTHER" id="PTHR24394:SF48">
    <property type="entry name" value="ZINC FINGER PROTEIN 771"/>
    <property type="match status" value="1"/>
</dbReference>
<keyword evidence="6" id="KW-0805">Transcription regulation</keyword>
<accession>A0A0R3WI34</accession>
<dbReference type="GO" id="GO:0000981">
    <property type="term" value="F:DNA-binding transcription factor activity, RNA polymerase II-specific"/>
    <property type="evidence" value="ECO:0007669"/>
    <property type="project" value="TreeGrafter"/>
</dbReference>
<reference evidence="12 13" key="2">
    <citation type="submission" date="2018-11" db="EMBL/GenBank/DDBJ databases">
        <authorList>
            <consortium name="Pathogen Informatics"/>
        </authorList>
    </citation>
    <scope>NUCLEOTIDE SEQUENCE [LARGE SCALE GENOMIC DNA]</scope>
</reference>
<dbReference type="PANTHER" id="PTHR24394">
    <property type="entry name" value="ZINC FINGER PROTEIN"/>
    <property type="match status" value="1"/>
</dbReference>
<dbReference type="SUPFAM" id="SSF57667">
    <property type="entry name" value="beta-beta-alpha zinc fingers"/>
    <property type="match status" value="2"/>
</dbReference>